<proteinExistence type="predicted"/>
<protein>
    <submittedName>
        <fullName evidence="6">IclR family transcriptional regulator</fullName>
    </submittedName>
</protein>
<organism evidence="6 7">
    <name type="scientific">Sphingomonas colocasiae</name>
    <dbReference type="NCBI Taxonomy" id="1848973"/>
    <lineage>
        <taxon>Bacteria</taxon>
        <taxon>Pseudomonadati</taxon>
        <taxon>Pseudomonadota</taxon>
        <taxon>Alphaproteobacteria</taxon>
        <taxon>Sphingomonadales</taxon>
        <taxon>Sphingomonadaceae</taxon>
        <taxon>Sphingomonas</taxon>
    </lineage>
</organism>
<dbReference type="SMART" id="SM00346">
    <property type="entry name" value="HTH_ICLR"/>
    <property type="match status" value="1"/>
</dbReference>
<dbReference type="SUPFAM" id="SSF46785">
    <property type="entry name" value="Winged helix' DNA-binding domain"/>
    <property type="match status" value="1"/>
</dbReference>
<comment type="caution">
    <text evidence="6">The sequence shown here is derived from an EMBL/GenBank/DDBJ whole genome shotgun (WGS) entry which is preliminary data.</text>
</comment>
<keyword evidence="2" id="KW-0238">DNA-binding</keyword>
<evidence type="ECO:0000259" key="5">
    <source>
        <dbReference type="PROSITE" id="PS51078"/>
    </source>
</evidence>
<dbReference type="Pfam" id="PF09339">
    <property type="entry name" value="HTH_IclR"/>
    <property type="match status" value="1"/>
</dbReference>
<dbReference type="InterPro" id="IPR014757">
    <property type="entry name" value="Tscrpt_reg_IclR_C"/>
</dbReference>
<evidence type="ECO:0000256" key="1">
    <source>
        <dbReference type="ARBA" id="ARBA00023015"/>
    </source>
</evidence>
<dbReference type="PROSITE" id="PS51078">
    <property type="entry name" value="ICLR_ED"/>
    <property type="match status" value="1"/>
</dbReference>
<evidence type="ECO:0000259" key="4">
    <source>
        <dbReference type="PROSITE" id="PS51077"/>
    </source>
</evidence>
<dbReference type="SUPFAM" id="SSF55781">
    <property type="entry name" value="GAF domain-like"/>
    <property type="match status" value="1"/>
</dbReference>
<feature type="domain" description="HTH iclR-type" evidence="4">
    <location>
        <begin position="15"/>
        <end position="77"/>
    </location>
</feature>
<feature type="domain" description="IclR-ED" evidence="5">
    <location>
        <begin position="78"/>
        <end position="254"/>
    </location>
</feature>
<dbReference type="RefSeq" id="WP_222992011.1">
    <property type="nucleotide sequence ID" value="NZ_JAINVV010000010.1"/>
</dbReference>
<dbReference type="InterPro" id="IPR036390">
    <property type="entry name" value="WH_DNA-bd_sf"/>
</dbReference>
<dbReference type="Pfam" id="PF01614">
    <property type="entry name" value="IclR_C"/>
    <property type="match status" value="1"/>
</dbReference>
<dbReference type="PANTHER" id="PTHR30136:SF7">
    <property type="entry name" value="HTH-TYPE TRANSCRIPTIONAL REGULATOR KDGR-RELATED"/>
    <property type="match status" value="1"/>
</dbReference>
<evidence type="ECO:0000313" key="6">
    <source>
        <dbReference type="EMBL" id="MBY8824904.1"/>
    </source>
</evidence>
<evidence type="ECO:0000313" key="7">
    <source>
        <dbReference type="Proteomes" id="UP000706039"/>
    </source>
</evidence>
<dbReference type="EMBL" id="JAINVV010000010">
    <property type="protein sequence ID" value="MBY8824904.1"/>
    <property type="molecule type" value="Genomic_DNA"/>
</dbReference>
<dbReference type="Proteomes" id="UP000706039">
    <property type="component" value="Unassembled WGS sequence"/>
</dbReference>
<dbReference type="InterPro" id="IPR036388">
    <property type="entry name" value="WH-like_DNA-bd_sf"/>
</dbReference>
<dbReference type="Gene3D" id="1.10.10.10">
    <property type="entry name" value="Winged helix-like DNA-binding domain superfamily/Winged helix DNA-binding domain"/>
    <property type="match status" value="1"/>
</dbReference>
<name>A0ABS7PU86_9SPHN</name>
<dbReference type="InterPro" id="IPR029016">
    <property type="entry name" value="GAF-like_dom_sf"/>
</dbReference>
<accession>A0ABS7PU86</accession>
<evidence type="ECO:0000256" key="3">
    <source>
        <dbReference type="ARBA" id="ARBA00023163"/>
    </source>
</evidence>
<keyword evidence="1" id="KW-0805">Transcription regulation</keyword>
<keyword evidence="7" id="KW-1185">Reference proteome</keyword>
<dbReference type="InterPro" id="IPR005471">
    <property type="entry name" value="Tscrpt_reg_IclR_N"/>
</dbReference>
<reference evidence="6 7" key="1">
    <citation type="submission" date="2021-08" db="EMBL/GenBank/DDBJ databases">
        <authorList>
            <person name="Tuo L."/>
        </authorList>
    </citation>
    <scope>NUCLEOTIDE SEQUENCE [LARGE SCALE GENOMIC DNA]</scope>
    <source>
        <strain evidence="6 7">JCM 31229</strain>
    </source>
</reference>
<gene>
    <name evidence="6" type="ORF">K7G82_21550</name>
</gene>
<keyword evidence="3" id="KW-0804">Transcription</keyword>
<sequence length="254" mass="27581">MPNGKTKEKGTAYHAPALEKGLDILELLSSAPRPMGLSEISQAVGRSKSEIFRMLHVLERRRYLERAPGTDHYLLTNHLFLLGMERPPLKGLLEIAMPMMHELADSTQQSCHLVVPSEDSMVVIARIDPPADLGLVVRIGHRRPILAATSGLVLTAFQLPVVQARWFEDYGADMSAKARRDLEVKLEDIRSAGFAAIDSSVVPGITDVSAPVMQNGVAVAALTIPYMKRAGVPVSPAEAAKMIRSTADAISSRL</sequence>
<dbReference type="Gene3D" id="3.30.450.40">
    <property type="match status" value="1"/>
</dbReference>
<dbReference type="InterPro" id="IPR050707">
    <property type="entry name" value="HTH_MetabolicPath_Reg"/>
</dbReference>
<evidence type="ECO:0000256" key="2">
    <source>
        <dbReference type="ARBA" id="ARBA00023125"/>
    </source>
</evidence>
<dbReference type="PANTHER" id="PTHR30136">
    <property type="entry name" value="HELIX-TURN-HELIX TRANSCRIPTIONAL REGULATOR, ICLR FAMILY"/>
    <property type="match status" value="1"/>
</dbReference>
<dbReference type="PROSITE" id="PS51077">
    <property type="entry name" value="HTH_ICLR"/>
    <property type="match status" value="1"/>
</dbReference>